<evidence type="ECO:0008006" key="3">
    <source>
        <dbReference type="Google" id="ProtNLM"/>
    </source>
</evidence>
<evidence type="ECO:0000313" key="2">
    <source>
        <dbReference type="Proteomes" id="UP000074108"/>
    </source>
</evidence>
<keyword evidence="2" id="KW-1185">Reference proteome</keyword>
<dbReference type="AlphaFoldDB" id="A0A147KCG3"/>
<dbReference type="PATRIC" id="fig|1150625.3.peg.42"/>
<organism evidence="1 2">
    <name type="scientific">Bacillus coahuilensis p1.1.43</name>
    <dbReference type="NCBI Taxonomy" id="1150625"/>
    <lineage>
        <taxon>Bacteria</taxon>
        <taxon>Bacillati</taxon>
        <taxon>Bacillota</taxon>
        <taxon>Bacilli</taxon>
        <taxon>Bacillales</taxon>
        <taxon>Bacillaceae</taxon>
        <taxon>Bacillus</taxon>
    </lineage>
</organism>
<dbReference type="RefSeq" id="WP_059349933.1">
    <property type="nucleotide sequence ID" value="NZ_LDYG01000001.1"/>
</dbReference>
<dbReference type="PROSITE" id="PS51257">
    <property type="entry name" value="PROKAR_LIPOPROTEIN"/>
    <property type="match status" value="1"/>
</dbReference>
<dbReference type="Proteomes" id="UP000074108">
    <property type="component" value="Unassembled WGS sequence"/>
</dbReference>
<dbReference type="OrthoDB" id="2583024at2"/>
<protein>
    <recommendedName>
        <fullName evidence="3">Lipoprotein</fullName>
    </recommendedName>
</protein>
<sequence length="162" mass="18135">MKKWLCMLGFVLLLGACQNSEDTHSTNGVAQAESEETLTEIQFSQFFTKSDTGEGEITEEILALEGKKVGIRGYMTELTPMDQAFIYLVPQPGAACPFCSVDNPKYIEAIAVYLPEGDYQDYSEQEMWAYGTLEVGEEVDELTGLISMFRLKAESMVPYQPR</sequence>
<accession>A0A147KCG3</accession>
<name>A0A147KCG3_9BACI</name>
<gene>
    <name evidence="1" type="ORF">Q75_00210</name>
</gene>
<reference evidence="1 2" key="1">
    <citation type="journal article" date="2016" name="Front. Microbiol.">
        <title>Microevolution Analysis of Bacillus coahuilensis Unveils Differences in Phosphorus Acquisition Strategies and Their Regulation.</title>
        <authorList>
            <person name="Gomez-Lunar Z."/>
            <person name="Hernandez-Gonzalez I."/>
            <person name="Rodriguez-Torres M.D."/>
            <person name="Souza V."/>
            <person name="Olmedo-Alvarez G."/>
        </authorList>
    </citation>
    <scope>NUCLEOTIDE SEQUENCE [LARGE SCALE GENOMIC DNA]</scope>
    <source>
        <strain evidence="2">p1.1.43</strain>
    </source>
</reference>
<dbReference type="EMBL" id="LDYG01000001">
    <property type="protein sequence ID" value="KUP09388.1"/>
    <property type="molecule type" value="Genomic_DNA"/>
</dbReference>
<evidence type="ECO:0000313" key="1">
    <source>
        <dbReference type="EMBL" id="KUP09388.1"/>
    </source>
</evidence>
<comment type="caution">
    <text evidence="1">The sequence shown here is derived from an EMBL/GenBank/DDBJ whole genome shotgun (WGS) entry which is preliminary data.</text>
</comment>
<proteinExistence type="predicted"/>
<dbReference type="Gene3D" id="2.40.50.870">
    <property type="entry name" value="Protein of unknown function (DUF3299)"/>
    <property type="match status" value="1"/>
</dbReference>